<dbReference type="GO" id="GO:0004816">
    <property type="term" value="F:asparagine-tRNA ligase activity"/>
    <property type="evidence" value="ECO:0007669"/>
    <property type="project" value="UniProtKB-EC"/>
</dbReference>
<dbReference type="EMBL" id="KN832994">
    <property type="protein sequence ID" value="KIM82506.1"/>
    <property type="molecule type" value="Genomic_DNA"/>
</dbReference>
<dbReference type="InterPro" id="IPR004522">
    <property type="entry name" value="Asn-tRNA-ligase"/>
</dbReference>
<reference evidence="14 15" key="1">
    <citation type="submission" date="2014-04" db="EMBL/GenBank/DDBJ databases">
        <authorList>
            <consortium name="DOE Joint Genome Institute"/>
            <person name="Kuo A."/>
            <person name="Tarkka M."/>
            <person name="Buscot F."/>
            <person name="Kohler A."/>
            <person name="Nagy L.G."/>
            <person name="Floudas D."/>
            <person name="Copeland A."/>
            <person name="Barry K.W."/>
            <person name="Cichocki N."/>
            <person name="Veneault-Fourrey C."/>
            <person name="LaButti K."/>
            <person name="Lindquist E.A."/>
            <person name="Lipzen A."/>
            <person name="Lundell T."/>
            <person name="Morin E."/>
            <person name="Murat C."/>
            <person name="Sun H."/>
            <person name="Tunlid A."/>
            <person name="Henrissat B."/>
            <person name="Grigoriev I.V."/>
            <person name="Hibbett D.S."/>
            <person name="Martin F."/>
            <person name="Nordberg H.P."/>
            <person name="Cantor M.N."/>
            <person name="Hua S.X."/>
        </authorList>
    </citation>
    <scope>NUCLEOTIDE SEQUENCE [LARGE SCALE GENOMIC DNA]</scope>
    <source>
        <strain evidence="14 15">F 1598</strain>
    </source>
</reference>
<dbReference type="FunCoup" id="A0A0C3FUB1">
    <property type="interactions" value="543"/>
</dbReference>
<feature type="region of interest" description="Disordered" evidence="12">
    <location>
        <begin position="44"/>
        <end position="95"/>
    </location>
</feature>
<evidence type="ECO:0000256" key="5">
    <source>
        <dbReference type="ARBA" id="ARBA00022598"/>
    </source>
</evidence>
<sequence>MAPIHIDEKAGSDATGQGSPDQPYETLAFALFTHQASSPQYLIRKDPTGTYEEPTQSALKKAKKGADGLEKKRKKAEEAAAKEAQADREEKERREKLLADSKKIVLKEDETLPKATRAKLAHLKSLRSKRIRVFGWIHRLRPQKDIIFLVLRDGTGYLQAVLSGHVSQTYQALTLTRESSVELVGTLQAVPEGKDAPNGHELIVDFWQVVGAAPGAEDAFTNRLNEKSDPSIQADLRHLVLRGETASSVLRLRAALLSAFRDTFATHSVLEVTPPCLVQTQVEGGATLFKLDYYGQPAFLTQSSQLYLETCLPSLGDVFCVQESFRAENSHTRRHLSEYTHLEAELAFINFDDLMSHIEAIICETVDRLLKDETASSLIKQLNPDFQAPARPFLRLSYVDAIKWLNDHGIKHEAEDADGNVIKDEREQVKMVEHAIGDDIAEAAERQMTDIIGTPVFLYGFPVELKAFYMKKMPSDGKGGPVYTESCDLLMPNVGEIVGGSMRIPDMEELLAAYKREGIDDAPYYWFTDQRKYGTCEHGGYGLGVERFLAWLANRYTVRECSLYPRWPGRATP</sequence>
<dbReference type="SUPFAM" id="SSF50249">
    <property type="entry name" value="Nucleic acid-binding proteins"/>
    <property type="match status" value="1"/>
</dbReference>
<accession>A0A0C3FUB1</accession>
<dbReference type="InterPro" id="IPR004364">
    <property type="entry name" value="Aa-tRNA-synt_II"/>
</dbReference>
<keyword evidence="6" id="KW-0547">Nucleotide-binding</keyword>
<evidence type="ECO:0000256" key="6">
    <source>
        <dbReference type="ARBA" id="ARBA00022741"/>
    </source>
</evidence>
<evidence type="ECO:0000256" key="11">
    <source>
        <dbReference type="ARBA" id="ARBA00047844"/>
    </source>
</evidence>
<evidence type="ECO:0000256" key="12">
    <source>
        <dbReference type="SAM" id="MobiDB-lite"/>
    </source>
</evidence>
<dbReference type="STRING" id="765440.A0A0C3FUB1"/>
<protein>
    <recommendedName>
        <fullName evidence="3">asparagine--tRNA ligase</fullName>
        <ecNumber evidence="3">6.1.1.22</ecNumber>
    </recommendedName>
    <alternativeName>
        <fullName evidence="10">Asparaginyl-tRNA synthetase</fullName>
    </alternativeName>
</protein>
<dbReference type="Gene3D" id="3.30.1910.20">
    <property type="entry name" value="asparaginyl-tRNA synthetase, N-terminal domain"/>
    <property type="match status" value="1"/>
</dbReference>
<dbReference type="GO" id="GO:0006421">
    <property type="term" value="P:asparaginyl-tRNA aminoacylation"/>
    <property type="evidence" value="ECO:0007669"/>
    <property type="project" value="InterPro"/>
</dbReference>
<dbReference type="EC" id="6.1.1.22" evidence="3"/>
<dbReference type="CDD" id="cd04323">
    <property type="entry name" value="AsnRS_cyto_like_N"/>
    <property type="match status" value="1"/>
</dbReference>
<evidence type="ECO:0000256" key="2">
    <source>
        <dbReference type="ARBA" id="ARBA00008226"/>
    </source>
</evidence>
<reference evidence="15" key="2">
    <citation type="submission" date="2015-01" db="EMBL/GenBank/DDBJ databases">
        <title>Evolutionary Origins and Diversification of the Mycorrhizal Mutualists.</title>
        <authorList>
            <consortium name="DOE Joint Genome Institute"/>
            <consortium name="Mycorrhizal Genomics Consortium"/>
            <person name="Kohler A."/>
            <person name="Kuo A."/>
            <person name="Nagy L.G."/>
            <person name="Floudas D."/>
            <person name="Copeland A."/>
            <person name="Barry K.W."/>
            <person name="Cichocki N."/>
            <person name="Veneault-Fourrey C."/>
            <person name="LaButti K."/>
            <person name="Lindquist E.A."/>
            <person name="Lipzen A."/>
            <person name="Lundell T."/>
            <person name="Morin E."/>
            <person name="Murat C."/>
            <person name="Riley R."/>
            <person name="Ohm R."/>
            <person name="Sun H."/>
            <person name="Tunlid A."/>
            <person name="Henrissat B."/>
            <person name="Grigoriev I.V."/>
            <person name="Hibbett D.S."/>
            <person name="Martin F."/>
        </authorList>
    </citation>
    <scope>NUCLEOTIDE SEQUENCE [LARGE SCALE GENOMIC DNA]</scope>
    <source>
        <strain evidence="15">F 1598</strain>
    </source>
</reference>
<comment type="catalytic activity">
    <reaction evidence="11">
        <text>tRNA(Asn) + L-asparagine + ATP = L-asparaginyl-tRNA(Asn) + AMP + diphosphate + H(+)</text>
        <dbReference type="Rhea" id="RHEA:11180"/>
        <dbReference type="Rhea" id="RHEA-COMP:9659"/>
        <dbReference type="Rhea" id="RHEA-COMP:9674"/>
        <dbReference type="ChEBI" id="CHEBI:15378"/>
        <dbReference type="ChEBI" id="CHEBI:30616"/>
        <dbReference type="ChEBI" id="CHEBI:33019"/>
        <dbReference type="ChEBI" id="CHEBI:58048"/>
        <dbReference type="ChEBI" id="CHEBI:78442"/>
        <dbReference type="ChEBI" id="CHEBI:78515"/>
        <dbReference type="ChEBI" id="CHEBI:456215"/>
        <dbReference type="EC" id="6.1.1.22"/>
    </reaction>
</comment>
<feature type="region of interest" description="Disordered" evidence="12">
    <location>
        <begin position="1"/>
        <end position="24"/>
    </location>
</feature>
<dbReference type="OrthoDB" id="1931232at2759"/>
<dbReference type="InterPro" id="IPR006195">
    <property type="entry name" value="aa-tRNA-synth_II"/>
</dbReference>
<dbReference type="InterPro" id="IPR004365">
    <property type="entry name" value="NA-bd_OB_tRNA"/>
</dbReference>
<dbReference type="GO" id="GO:0005737">
    <property type="term" value="C:cytoplasm"/>
    <property type="evidence" value="ECO:0007669"/>
    <property type="project" value="UniProtKB-SubCell"/>
</dbReference>
<proteinExistence type="inferred from homology"/>
<dbReference type="PRINTS" id="PR01042">
    <property type="entry name" value="TRNASYNTHASP"/>
</dbReference>
<feature type="domain" description="Aminoacyl-transfer RNA synthetases class-II family profile" evidence="13">
    <location>
        <begin position="250"/>
        <end position="565"/>
    </location>
</feature>
<comment type="subcellular location">
    <subcellularLocation>
        <location evidence="1">Cytoplasm</location>
    </subcellularLocation>
</comment>
<organism evidence="14 15">
    <name type="scientific">Piloderma croceum (strain F 1598)</name>
    <dbReference type="NCBI Taxonomy" id="765440"/>
    <lineage>
        <taxon>Eukaryota</taxon>
        <taxon>Fungi</taxon>
        <taxon>Dikarya</taxon>
        <taxon>Basidiomycota</taxon>
        <taxon>Agaricomycotina</taxon>
        <taxon>Agaricomycetes</taxon>
        <taxon>Agaricomycetidae</taxon>
        <taxon>Atheliales</taxon>
        <taxon>Atheliaceae</taxon>
        <taxon>Piloderma</taxon>
    </lineage>
</organism>
<dbReference type="InterPro" id="IPR002312">
    <property type="entry name" value="Asp/Asn-tRNA-synth_IIb"/>
</dbReference>
<dbReference type="Pfam" id="PF00152">
    <property type="entry name" value="tRNA-synt_2"/>
    <property type="match status" value="1"/>
</dbReference>
<dbReference type="InParanoid" id="A0A0C3FUB1"/>
<keyword evidence="8" id="KW-0648">Protein biosynthesis</keyword>
<evidence type="ECO:0000256" key="8">
    <source>
        <dbReference type="ARBA" id="ARBA00022917"/>
    </source>
</evidence>
<keyword evidence="15" id="KW-1185">Reference proteome</keyword>
<dbReference type="GO" id="GO:0005524">
    <property type="term" value="F:ATP binding"/>
    <property type="evidence" value="ECO:0007669"/>
    <property type="project" value="UniProtKB-KW"/>
</dbReference>
<gene>
    <name evidence="14" type="ORF">PILCRDRAFT_820366</name>
</gene>
<evidence type="ECO:0000256" key="7">
    <source>
        <dbReference type="ARBA" id="ARBA00022840"/>
    </source>
</evidence>
<dbReference type="InterPro" id="IPR048952">
    <property type="entry name" value="AsnRS_N"/>
</dbReference>
<dbReference type="Gene3D" id="2.40.50.140">
    <property type="entry name" value="Nucleic acid-binding proteins"/>
    <property type="match status" value="1"/>
</dbReference>
<dbReference type="AlphaFoldDB" id="A0A0C3FUB1"/>
<feature type="compositionally biased region" description="Basic and acidic residues" evidence="12">
    <location>
        <begin position="64"/>
        <end position="95"/>
    </location>
</feature>
<dbReference type="InterPro" id="IPR045864">
    <property type="entry name" value="aa-tRNA-synth_II/BPL/LPL"/>
</dbReference>
<keyword evidence="7" id="KW-0067">ATP-binding</keyword>
<dbReference type="HOGENOM" id="CLU_004553_2_10_1"/>
<dbReference type="PROSITE" id="PS50862">
    <property type="entry name" value="AA_TRNA_LIGASE_II"/>
    <property type="match status" value="1"/>
</dbReference>
<evidence type="ECO:0000256" key="10">
    <source>
        <dbReference type="ARBA" id="ARBA00029886"/>
    </source>
</evidence>
<keyword evidence="4" id="KW-0963">Cytoplasm</keyword>
<evidence type="ECO:0000259" key="13">
    <source>
        <dbReference type="PROSITE" id="PS50862"/>
    </source>
</evidence>
<comment type="similarity">
    <text evidence="2">Belongs to the class-II aminoacyl-tRNA synthetase family.</text>
</comment>
<evidence type="ECO:0000256" key="3">
    <source>
        <dbReference type="ARBA" id="ARBA00012816"/>
    </source>
</evidence>
<name>A0A0C3FUB1_PILCF</name>
<feature type="compositionally biased region" description="Basic and acidic residues" evidence="12">
    <location>
        <begin position="1"/>
        <end position="11"/>
    </location>
</feature>
<evidence type="ECO:0000313" key="15">
    <source>
        <dbReference type="Proteomes" id="UP000054166"/>
    </source>
</evidence>
<dbReference type="Gene3D" id="3.30.930.10">
    <property type="entry name" value="Bira Bifunctional Protein, Domain 2"/>
    <property type="match status" value="1"/>
</dbReference>
<dbReference type="PANTHER" id="PTHR22594">
    <property type="entry name" value="ASPARTYL/LYSYL-TRNA SYNTHETASE"/>
    <property type="match status" value="1"/>
</dbReference>
<dbReference type="SUPFAM" id="SSF55681">
    <property type="entry name" value="Class II aaRS and biotin synthetases"/>
    <property type="match status" value="1"/>
</dbReference>
<dbReference type="InterPro" id="IPR012340">
    <property type="entry name" value="NA-bd_OB-fold"/>
</dbReference>
<dbReference type="Pfam" id="PF20917">
    <property type="entry name" value="AsnRS_N"/>
    <property type="match status" value="1"/>
</dbReference>
<dbReference type="CDD" id="cd00776">
    <property type="entry name" value="AsxRS_core"/>
    <property type="match status" value="1"/>
</dbReference>
<keyword evidence="9" id="KW-0030">Aminoacyl-tRNA synthetase</keyword>
<evidence type="ECO:0000256" key="4">
    <source>
        <dbReference type="ARBA" id="ARBA00022490"/>
    </source>
</evidence>
<dbReference type="GO" id="GO:0003676">
    <property type="term" value="F:nucleic acid binding"/>
    <property type="evidence" value="ECO:0007669"/>
    <property type="project" value="InterPro"/>
</dbReference>
<dbReference type="PANTHER" id="PTHR22594:SF16">
    <property type="entry name" value="ASPARAGINE--TRNA LIGASE, CYTOPLASMIC"/>
    <property type="match status" value="1"/>
</dbReference>
<dbReference type="Proteomes" id="UP000054166">
    <property type="component" value="Unassembled WGS sequence"/>
</dbReference>
<keyword evidence="5" id="KW-0436">Ligase</keyword>
<dbReference type="NCBIfam" id="TIGR00457">
    <property type="entry name" value="asnS"/>
    <property type="match status" value="1"/>
</dbReference>
<evidence type="ECO:0000313" key="14">
    <source>
        <dbReference type="EMBL" id="KIM82506.1"/>
    </source>
</evidence>
<evidence type="ECO:0000256" key="9">
    <source>
        <dbReference type="ARBA" id="ARBA00023146"/>
    </source>
</evidence>
<dbReference type="Pfam" id="PF01336">
    <property type="entry name" value="tRNA_anti-codon"/>
    <property type="match status" value="1"/>
</dbReference>
<evidence type="ECO:0000256" key="1">
    <source>
        <dbReference type="ARBA" id="ARBA00004496"/>
    </source>
</evidence>